<evidence type="ECO:0000313" key="2">
    <source>
        <dbReference type="EMBL" id="EET03992.1"/>
    </source>
</evidence>
<protein>
    <submittedName>
        <fullName evidence="2">Uncharacterized protein</fullName>
    </submittedName>
</protein>
<dbReference type="Proteomes" id="UP000001812">
    <property type="component" value="Chromosome II"/>
</dbReference>
<sequence length="54" mass="5609">MGSGAPADGATLRHALPQDSCHPACGGTRRPHGGLARGDGCAGCVRFYRKRLFV</sequence>
<name>A0A0E1W2V8_BURPE</name>
<reference evidence="2" key="1">
    <citation type="submission" date="2009-05" db="EMBL/GenBank/DDBJ databases">
        <authorList>
            <person name="Harkins D.M."/>
            <person name="DeShazer D."/>
            <person name="Woods D.E."/>
            <person name="Brinkac L.M."/>
            <person name="Brown K.A."/>
            <person name="Hung G.C."/>
            <person name="Tuanyok A."/>
            <person name="Zhang B."/>
            <person name="Nierman W.C."/>
        </authorList>
    </citation>
    <scope>NUCLEOTIDE SEQUENCE [LARGE SCALE GENOMIC DNA]</scope>
    <source>
        <strain evidence="2">1710a</strain>
    </source>
</reference>
<organism evidence="2">
    <name type="scientific">Burkholderia pseudomallei 1710a</name>
    <dbReference type="NCBI Taxonomy" id="320371"/>
    <lineage>
        <taxon>Bacteria</taxon>
        <taxon>Pseudomonadati</taxon>
        <taxon>Pseudomonadota</taxon>
        <taxon>Betaproteobacteria</taxon>
        <taxon>Burkholderiales</taxon>
        <taxon>Burkholderiaceae</taxon>
        <taxon>Burkholderia</taxon>
        <taxon>pseudomallei group</taxon>
    </lineage>
</organism>
<evidence type="ECO:0000256" key="1">
    <source>
        <dbReference type="SAM" id="MobiDB-lite"/>
    </source>
</evidence>
<dbReference type="HOGENOM" id="CLU_3005334_0_0_4"/>
<feature type="region of interest" description="Disordered" evidence="1">
    <location>
        <begin position="1"/>
        <end position="37"/>
    </location>
</feature>
<proteinExistence type="predicted"/>
<gene>
    <name evidence="2" type="ORF">BURPS1710A_A2179</name>
</gene>
<dbReference type="AlphaFoldDB" id="A0A0E1W2V8"/>
<dbReference type="EMBL" id="CM000833">
    <property type="protein sequence ID" value="EET03992.1"/>
    <property type="molecule type" value="Genomic_DNA"/>
</dbReference>
<accession>A0A0E1W2V8</accession>